<dbReference type="AlphaFoldDB" id="A0AA35RZQ0"/>
<reference evidence="2" key="1">
    <citation type="submission" date="2023-03" db="EMBL/GenBank/DDBJ databases">
        <authorList>
            <person name="Steffen K."/>
            <person name="Cardenas P."/>
        </authorList>
    </citation>
    <scope>NUCLEOTIDE SEQUENCE</scope>
</reference>
<evidence type="ECO:0000259" key="1">
    <source>
        <dbReference type="Pfam" id="PF01872"/>
    </source>
</evidence>
<dbReference type="PANTHER" id="PTHR38011:SF11">
    <property type="entry name" value="2,5-DIAMINO-6-RIBOSYLAMINO-4(3H)-PYRIMIDINONE 5'-PHOSPHATE REDUCTASE"/>
    <property type="match status" value="1"/>
</dbReference>
<dbReference type="Pfam" id="PF01872">
    <property type="entry name" value="RibD_C"/>
    <property type="match status" value="1"/>
</dbReference>
<gene>
    <name evidence="2" type="ORF">GBAR_LOCUS12088</name>
</gene>
<dbReference type="SUPFAM" id="SSF53597">
    <property type="entry name" value="Dihydrofolate reductase-like"/>
    <property type="match status" value="1"/>
</dbReference>
<dbReference type="InterPro" id="IPR050765">
    <property type="entry name" value="Riboflavin_Biosynth_HTPR"/>
</dbReference>
<dbReference type="GO" id="GO:0008703">
    <property type="term" value="F:5-amino-6-(5-phosphoribosylamino)uracil reductase activity"/>
    <property type="evidence" value="ECO:0007669"/>
    <property type="project" value="InterPro"/>
</dbReference>
<protein>
    <submittedName>
        <fullName evidence="2">Uncharacterized protein YyaP</fullName>
    </submittedName>
</protein>
<feature type="domain" description="Bacterial bifunctional deaminase-reductase C-terminal" evidence="1">
    <location>
        <begin position="7"/>
        <end position="132"/>
    </location>
</feature>
<comment type="caution">
    <text evidence="2">The sequence shown here is derived from an EMBL/GenBank/DDBJ whole genome shotgun (WGS) entry which is preliminary data.</text>
</comment>
<dbReference type="EMBL" id="CASHTH010001808">
    <property type="protein sequence ID" value="CAI8020209.1"/>
    <property type="molecule type" value="Genomic_DNA"/>
</dbReference>
<dbReference type="Proteomes" id="UP001174909">
    <property type="component" value="Unassembled WGS sequence"/>
</dbReference>
<dbReference type="InterPro" id="IPR002734">
    <property type="entry name" value="RibDG_C"/>
</dbReference>
<dbReference type="GO" id="GO:0009231">
    <property type="term" value="P:riboflavin biosynthetic process"/>
    <property type="evidence" value="ECO:0007669"/>
    <property type="project" value="InterPro"/>
</dbReference>
<proteinExistence type="predicted"/>
<dbReference type="Gene3D" id="3.40.430.10">
    <property type="entry name" value="Dihydrofolate Reductase, subunit A"/>
    <property type="match status" value="1"/>
</dbReference>
<dbReference type="InterPro" id="IPR024072">
    <property type="entry name" value="DHFR-like_dom_sf"/>
</dbReference>
<name>A0AA35RZQ0_GEOBA</name>
<sequence>MDPDIDFAEMSAQFDTYLLGRRTFEVTSGAGQASVSDAQTFVISRTLRQSDYEDVTIVGEDWKQVLQSLREEEGKDIWLFGGGSLFRSLAEEGFVDTVEVAIIPIVLGGGIPLIEEPSKRIELTLKEHKVYEKTGTVGLVYTVNRTSQP</sequence>
<accession>A0AA35RZQ0</accession>
<dbReference type="PANTHER" id="PTHR38011">
    <property type="entry name" value="DIHYDROFOLATE REDUCTASE FAMILY PROTEIN (AFU_ORTHOLOGUE AFUA_8G06820)"/>
    <property type="match status" value="1"/>
</dbReference>
<evidence type="ECO:0000313" key="3">
    <source>
        <dbReference type="Proteomes" id="UP001174909"/>
    </source>
</evidence>
<organism evidence="2 3">
    <name type="scientific">Geodia barretti</name>
    <name type="common">Barrett's horny sponge</name>
    <dbReference type="NCBI Taxonomy" id="519541"/>
    <lineage>
        <taxon>Eukaryota</taxon>
        <taxon>Metazoa</taxon>
        <taxon>Porifera</taxon>
        <taxon>Demospongiae</taxon>
        <taxon>Heteroscleromorpha</taxon>
        <taxon>Tetractinellida</taxon>
        <taxon>Astrophorina</taxon>
        <taxon>Geodiidae</taxon>
        <taxon>Geodia</taxon>
    </lineage>
</organism>
<evidence type="ECO:0000313" key="2">
    <source>
        <dbReference type="EMBL" id="CAI8020209.1"/>
    </source>
</evidence>
<keyword evidence="3" id="KW-1185">Reference proteome</keyword>